<dbReference type="EMBL" id="UFQR01000008">
    <property type="protein sequence ID" value="SSW95921.1"/>
    <property type="molecule type" value="Genomic_DNA"/>
</dbReference>
<evidence type="ECO:0000313" key="5">
    <source>
        <dbReference type="EMBL" id="SSW95921.1"/>
    </source>
</evidence>
<dbReference type="Gene3D" id="3.40.630.30">
    <property type="match status" value="1"/>
</dbReference>
<sequence length="240" mass="26996">MSIHANIEILSWESDFFKRKTAKLHFVPDAPIVSLDQLADYDIVQAKIATADTKLIDAILAMGFWLVESEIDFCLNIASSAKNHSLDLAVATEQDIEILKSIAAKAFSYSRFRPPWYLLTDNARFYSVWLEKAVKGTFDDLCLLVNDKQGNIQGFVTIRKLPTEKEARIGLLATAPAHQGKGVGKQLLAAACQWCEQQGIKRLRIATQISNIFAMRLYSQMGAQIESTAYWLYRGRHDPI</sequence>
<dbReference type="GO" id="GO:0008080">
    <property type="term" value="F:N-acetyltransferase activity"/>
    <property type="evidence" value="ECO:0007669"/>
    <property type="project" value="InterPro"/>
</dbReference>
<dbReference type="GO" id="GO:0009246">
    <property type="term" value="P:enterobacterial common antigen biosynthetic process"/>
    <property type="evidence" value="ECO:0007669"/>
    <property type="project" value="UniProtKB-UniRule"/>
</dbReference>
<evidence type="ECO:0000256" key="2">
    <source>
        <dbReference type="ARBA" id="ARBA00023315"/>
    </source>
</evidence>
<name>A0A3B0LZR7_9GAMM</name>
<comment type="pathway">
    <text evidence="3">Bacterial outer membrane biogenesis; enterobacterial common antigen biosynthesis.</text>
</comment>
<dbReference type="Pfam" id="PF00583">
    <property type="entry name" value="Acetyltransf_1"/>
    <property type="match status" value="1"/>
</dbReference>
<dbReference type="AlphaFoldDB" id="A0A3B0LZR7"/>
<dbReference type="UniPathway" id="UPA00566"/>
<accession>A0A3B0LZR7</accession>
<dbReference type="SUPFAM" id="SSF55729">
    <property type="entry name" value="Acyl-CoA N-acyltransferases (Nat)"/>
    <property type="match status" value="1"/>
</dbReference>
<dbReference type="PANTHER" id="PTHR43877">
    <property type="entry name" value="AMINOALKYLPHOSPHONATE N-ACETYLTRANSFERASE-RELATED-RELATED"/>
    <property type="match status" value="1"/>
</dbReference>
<protein>
    <recommendedName>
        <fullName evidence="3">dTDP-fucosamine acetyltransferase</fullName>
        <ecNumber evidence="3">2.3.1.210</ecNumber>
    </recommendedName>
    <alternativeName>
        <fullName evidence="3">TDP-fucosamine acetyltransferase</fullName>
    </alternativeName>
    <alternativeName>
        <fullName evidence="3">dTDP-4-amino-4,6-dideoxy-D-galactose acyltransferase</fullName>
    </alternativeName>
</protein>
<dbReference type="NCBIfam" id="TIGR02382">
    <property type="entry name" value="wecD_rffC"/>
    <property type="match status" value="1"/>
</dbReference>
<organism evidence="5">
    <name type="scientific">Arsenophonus endosymbiont of Trialeurodes vaporariorum</name>
    <dbReference type="NCBI Taxonomy" id="235567"/>
    <lineage>
        <taxon>Bacteria</taxon>
        <taxon>Pseudomonadati</taxon>
        <taxon>Pseudomonadota</taxon>
        <taxon>Gammaproteobacteria</taxon>
        <taxon>Enterobacterales</taxon>
        <taxon>Morganellaceae</taxon>
        <taxon>Arsenophonus</taxon>
    </lineage>
</organism>
<feature type="domain" description="N-acetyltransferase" evidence="4">
    <location>
        <begin position="86"/>
        <end position="240"/>
    </location>
</feature>
<comment type="subunit">
    <text evidence="3">Homodimer.</text>
</comment>
<dbReference type="CDD" id="cd04301">
    <property type="entry name" value="NAT_SF"/>
    <property type="match status" value="1"/>
</dbReference>
<dbReference type="NCBIfam" id="NF008212">
    <property type="entry name" value="PRK10975.1"/>
    <property type="match status" value="1"/>
</dbReference>
<comment type="similarity">
    <text evidence="3">Belongs to the WecD family.</text>
</comment>
<gene>
    <name evidence="3 5" type="primary">wecD</name>
    <name evidence="5" type="ORF">ARTV_2092</name>
</gene>
<dbReference type="InterPro" id="IPR012752">
    <property type="entry name" value="AcTrfase_WecD"/>
</dbReference>
<dbReference type="HAMAP" id="MF_02027">
    <property type="entry name" value="WecD_RffC"/>
    <property type="match status" value="1"/>
</dbReference>
<evidence type="ECO:0000256" key="1">
    <source>
        <dbReference type="ARBA" id="ARBA00022679"/>
    </source>
</evidence>
<dbReference type="InterPro" id="IPR016181">
    <property type="entry name" value="Acyl_CoA_acyltransferase"/>
</dbReference>
<dbReference type="PANTHER" id="PTHR43877:SF2">
    <property type="entry name" value="AMINOALKYLPHOSPHONATE N-ACETYLTRANSFERASE-RELATED"/>
    <property type="match status" value="1"/>
</dbReference>
<evidence type="ECO:0000256" key="3">
    <source>
        <dbReference type="HAMAP-Rule" id="MF_02027"/>
    </source>
</evidence>
<feature type="active site" description="Proton donor" evidence="3">
    <location>
        <position position="218"/>
    </location>
</feature>
<dbReference type="InterPro" id="IPR000182">
    <property type="entry name" value="GNAT_dom"/>
</dbReference>
<dbReference type="PROSITE" id="PS51186">
    <property type="entry name" value="GNAT"/>
    <property type="match status" value="1"/>
</dbReference>
<comment type="caution">
    <text evidence="3">Lacks conserved residue(s) required for the propagation of feature annotation.</text>
</comment>
<evidence type="ECO:0000259" key="4">
    <source>
        <dbReference type="PROSITE" id="PS51186"/>
    </source>
</evidence>
<keyword evidence="1 3" id="KW-0808">Transferase</keyword>
<dbReference type="EC" id="2.3.1.210" evidence="3"/>
<reference evidence="5" key="1">
    <citation type="submission" date="2018-04" db="EMBL/GenBank/DDBJ databases">
        <authorList>
            <person name="Go L.Y."/>
            <person name="Mitchell J.A."/>
        </authorList>
    </citation>
    <scope>NUCLEOTIDE SEQUENCE</scope>
    <source>
        <strain evidence="5">ARTV</strain>
    </source>
</reference>
<feature type="binding site" evidence="3">
    <location>
        <position position="211"/>
    </location>
    <ligand>
        <name>acetyl-CoA</name>
        <dbReference type="ChEBI" id="CHEBI:57288"/>
    </ligand>
</feature>
<keyword evidence="2 3" id="KW-0012">Acyltransferase</keyword>
<proteinExistence type="inferred from homology"/>
<comment type="catalytic activity">
    <reaction evidence="3">
        <text>dTDP-4-amino-4,6-dideoxy-alpha-D-galactose + acetyl-CoA = dTDP-4-acetamido-4,6-dideoxy-alpha-D-galactose + CoA + H(+)</text>
        <dbReference type="Rhea" id="RHEA:34443"/>
        <dbReference type="ChEBI" id="CHEBI:15378"/>
        <dbReference type="ChEBI" id="CHEBI:57287"/>
        <dbReference type="ChEBI" id="CHEBI:57288"/>
        <dbReference type="ChEBI" id="CHEBI:68492"/>
        <dbReference type="ChEBI" id="CHEBI:68493"/>
        <dbReference type="EC" id="2.3.1.210"/>
    </reaction>
</comment>
<comment type="function">
    <text evidence="3">Catalyzes the acetylation of dTDP-fucosamine (dTDP-4-amino-4,6-dideoxy-D-galactose) to dTDP-Fuc4NAc, which is utilized in the biosynthesis of the enterobacterial common antigen (ECA).</text>
</comment>
<dbReference type="InterPro" id="IPR050832">
    <property type="entry name" value="Bact_Acetyltransf"/>
</dbReference>